<organism evidence="1 2">
    <name type="scientific">Sodiomyces alkalinus (strain CBS 110278 / VKM F-3762 / F11)</name>
    <name type="common">Alkaliphilic filamentous fungus</name>
    <dbReference type="NCBI Taxonomy" id="1314773"/>
    <lineage>
        <taxon>Eukaryota</taxon>
        <taxon>Fungi</taxon>
        <taxon>Dikarya</taxon>
        <taxon>Ascomycota</taxon>
        <taxon>Pezizomycotina</taxon>
        <taxon>Sordariomycetes</taxon>
        <taxon>Hypocreomycetidae</taxon>
        <taxon>Glomerellales</taxon>
        <taxon>Plectosphaerellaceae</taxon>
        <taxon>Sodiomyces</taxon>
    </lineage>
</organism>
<keyword evidence="2" id="KW-1185">Reference proteome</keyword>
<gene>
    <name evidence="1" type="ORF">SODALDRAFT_357523</name>
</gene>
<accession>A0A3N2Q3Z1</accession>
<evidence type="ECO:0000313" key="2">
    <source>
        <dbReference type="Proteomes" id="UP000272025"/>
    </source>
</evidence>
<reference evidence="1 2" key="1">
    <citation type="journal article" date="2018" name="Mol. Ecol.">
        <title>The obligate alkalophilic soda-lake fungus Sodiomyces alkalinus has shifted to a protein diet.</title>
        <authorList>
            <person name="Grum-Grzhimaylo A.A."/>
            <person name="Falkoski D.L."/>
            <person name="van den Heuvel J."/>
            <person name="Valero-Jimenez C.A."/>
            <person name="Min B."/>
            <person name="Choi I.G."/>
            <person name="Lipzen A."/>
            <person name="Daum C.G."/>
            <person name="Aanen D.K."/>
            <person name="Tsang A."/>
            <person name="Henrissat B."/>
            <person name="Bilanenko E.N."/>
            <person name="de Vries R.P."/>
            <person name="van Kan J.A.L."/>
            <person name="Grigoriev I.V."/>
            <person name="Debets A.J.M."/>
        </authorList>
    </citation>
    <scope>NUCLEOTIDE SEQUENCE [LARGE SCALE GENOMIC DNA]</scope>
    <source>
        <strain evidence="1 2">F11</strain>
    </source>
</reference>
<sequence length="329" mass="36569">MPTQWALIAWPSVRQPSSSGTASAQTIINQPELLDFKPKDQRLALSSYLLCALEEIWMRDDMGPHSGNASLDRNGNNLIPRIEAESPPPELMELVPDSLYLGFPDVWFDDLTWLKPPSPHLCLTLPHSASLCLTLPHSASLCITLPHSLSLSLSPSGPRNSHQSECFSAAVDTRSIKFKTTIISGYPEQTNSAVNRSHRADHAATGFIAGEENACLFGFFCTSTQPIDWFTAAAPQLYGSLMENISYFCRSTTKLTIMGNILHTLAMPLPYPYHALIGDFIITTSRPHAISMPISRARLVDLARRHANKQPEFVDSRISRWQGWRHVYG</sequence>
<evidence type="ECO:0000313" key="1">
    <source>
        <dbReference type="EMBL" id="ROT41472.1"/>
    </source>
</evidence>
<dbReference type="Proteomes" id="UP000272025">
    <property type="component" value="Unassembled WGS sequence"/>
</dbReference>
<dbReference type="AlphaFoldDB" id="A0A3N2Q3Z1"/>
<protein>
    <submittedName>
        <fullName evidence="1">Uncharacterized protein</fullName>
    </submittedName>
</protein>
<name>A0A3N2Q3Z1_SODAK</name>
<dbReference type="EMBL" id="ML119052">
    <property type="protein sequence ID" value="ROT41472.1"/>
    <property type="molecule type" value="Genomic_DNA"/>
</dbReference>
<proteinExistence type="predicted"/>
<dbReference type="GeneID" id="39582488"/>
<dbReference type="RefSeq" id="XP_028469278.1">
    <property type="nucleotide sequence ID" value="XM_028614010.1"/>
</dbReference>